<dbReference type="AlphaFoldDB" id="A0A940Y7V4"/>
<dbReference type="SMART" id="SM01079">
    <property type="entry name" value="CHASE"/>
    <property type="match status" value="1"/>
</dbReference>
<feature type="transmembrane region" description="Helical" evidence="12">
    <location>
        <begin position="168"/>
        <end position="189"/>
    </location>
</feature>
<evidence type="ECO:0000256" key="4">
    <source>
        <dbReference type="ARBA" id="ARBA00022475"/>
    </source>
</evidence>
<evidence type="ECO:0000256" key="12">
    <source>
        <dbReference type="SAM" id="Phobius"/>
    </source>
</evidence>
<dbReference type="GO" id="GO:0009927">
    <property type="term" value="F:histidine phosphotransfer kinase activity"/>
    <property type="evidence" value="ECO:0007669"/>
    <property type="project" value="TreeGrafter"/>
</dbReference>
<dbReference type="Pfam" id="PF02518">
    <property type="entry name" value="HATPase_c"/>
    <property type="match status" value="1"/>
</dbReference>
<evidence type="ECO:0000259" key="15">
    <source>
        <dbReference type="PROSITE" id="PS50112"/>
    </source>
</evidence>
<dbReference type="PRINTS" id="PR00344">
    <property type="entry name" value="BCTRLSENSOR"/>
</dbReference>
<dbReference type="InterPro" id="IPR036097">
    <property type="entry name" value="HisK_dim/P_sf"/>
</dbReference>
<dbReference type="Pfam" id="PF00512">
    <property type="entry name" value="HisKA"/>
    <property type="match status" value="1"/>
</dbReference>
<dbReference type="NCBIfam" id="TIGR00229">
    <property type="entry name" value="sensory_box"/>
    <property type="match status" value="1"/>
</dbReference>
<dbReference type="InterPro" id="IPR042240">
    <property type="entry name" value="CHASE_sf"/>
</dbReference>
<dbReference type="GO" id="GO:0000155">
    <property type="term" value="F:phosphorelay sensor kinase activity"/>
    <property type="evidence" value="ECO:0007669"/>
    <property type="project" value="InterPro"/>
</dbReference>
<dbReference type="InterPro" id="IPR006189">
    <property type="entry name" value="CHASE_dom"/>
</dbReference>
<keyword evidence="7 12" id="KW-0812">Transmembrane</keyword>
<dbReference type="InterPro" id="IPR004358">
    <property type="entry name" value="Sig_transdc_His_kin-like_C"/>
</dbReference>
<evidence type="ECO:0000313" key="19">
    <source>
        <dbReference type="Proteomes" id="UP000676246"/>
    </source>
</evidence>
<dbReference type="Gene3D" id="3.30.565.10">
    <property type="entry name" value="Histidine kinase-like ATPase, C-terminal domain"/>
    <property type="match status" value="1"/>
</dbReference>
<dbReference type="SMART" id="SM00388">
    <property type="entry name" value="HisKA"/>
    <property type="match status" value="1"/>
</dbReference>
<dbReference type="Gene3D" id="3.30.450.20">
    <property type="entry name" value="PAS domain"/>
    <property type="match status" value="1"/>
</dbReference>
<evidence type="ECO:0000256" key="7">
    <source>
        <dbReference type="ARBA" id="ARBA00022692"/>
    </source>
</evidence>
<dbReference type="Pfam" id="PF00072">
    <property type="entry name" value="Response_reg"/>
    <property type="match status" value="1"/>
</dbReference>
<dbReference type="RefSeq" id="WP_210853167.1">
    <property type="nucleotide sequence ID" value="NZ_JAGQDD010000004.1"/>
</dbReference>
<dbReference type="InterPro" id="IPR036890">
    <property type="entry name" value="HATPase_C_sf"/>
</dbReference>
<dbReference type="InterPro" id="IPR005467">
    <property type="entry name" value="His_kinase_dom"/>
</dbReference>
<dbReference type="InterPro" id="IPR000014">
    <property type="entry name" value="PAS"/>
</dbReference>
<dbReference type="SUPFAM" id="SSF52172">
    <property type="entry name" value="CheY-like"/>
    <property type="match status" value="1"/>
</dbReference>
<dbReference type="EC" id="2.7.13.3" evidence="3"/>
<feature type="transmembrane region" description="Helical" evidence="12">
    <location>
        <begin position="129"/>
        <end position="148"/>
    </location>
</feature>
<evidence type="ECO:0000313" key="18">
    <source>
        <dbReference type="EMBL" id="MBQ0930433.1"/>
    </source>
</evidence>
<accession>A0A940Y7V4</accession>
<comment type="subcellular location">
    <subcellularLocation>
        <location evidence="2">Cell membrane</location>
        <topology evidence="2">Multi-pass membrane protein</topology>
    </subcellularLocation>
</comment>
<evidence type="ECO:0000259" key="16">
    <source>
        <dbReference type="PROSITE" id="PS50113"/>
    </source>
</evidence>
<keyword evidence="5 11" id="KW-0597">Phosphoprotein</keyword>
<evidence type="ECO:0000256" key="10">
    <source>
        <dbReference type="ARBA" id="ARBA00023136"/>
    </source>
</evidence>
<evidence type="ECO:0000259" key="17">
    <source>
        <dbReference type="PROSITE" id="PS50839"/>
    </source>
</evidence>
<dbReference type="SUPFAM" id="SSF55785">
    <property type="entry name" value="PYP-like sensor domain (PAS domain)"/>
    <property type="match status" value="1"/>
</dbReference>
<dbReference type="CDD" id="cd00130">
    <property type="entry name" value="PAS"/>
    <property type="match status" value="1"/>
</dbReference>
<dbReference type="PANTHER" id="PTHR43047:SF72">
    <property type="entry name" value="OSMOSENSING HISTIDINE PROTEIN KINASE SLN1"/>
    <property type="match status" value="1"/>
</dbReference>
<dbReference type="Gene3D" id="1.10.287.130">
    <property type="match status" value="1"/>
</dbReference>
<dbReference type="SMART" id="SM00387">
    <property type="entry name" value="HATPase_c"/>
    <property type="match status" value="1"/>
</dbReference>
<evidence type="ECO:0000259" key="14">
    <source>
        <dbReference type="PROSITE" id="PS50110"/>
    </source>
</evidence>
<organism evidence="18 19">
    <name type="scientific">Ideonella alba</name>
    <dbReference type="NCBI Taxonomy" id="2824118"/>
    <lineage>
        <taxon>Bacteria</taxon>
        <taxon>Pseudomonadati</taxon>
        <taxon>Pseudomonadota</taxon>
        <taxon>Betaproteobacteria</taxon>
        <taxon>Burkholderiales</taxon>
        <taxon>Sphaerotilaceae</taxon>
        <taxon>Ideonella</taxon>
    </lineage>
</organism>
<dbReference type="PROSITE" id="PS50113">
    <property type="entry name" value="PAC"/>
    <property type="match status" value="1"/>
</dbReference>
<proteinExistence type="predicted"/>
<dbReference type="InterPro" id="IPR003594">
    <property type="entry name" value="HATPase_dom"/>
</dbReference>
<dbReference type="InterPro" id="IPR001789">
    <property type="entry name" value="Sig_transdc_resp-reg_receiver"/>
</dbReference>
<evidence type="ECO:0000256" key="6">
    <source>
        <dbReference type="ARBA" id="ARBA00022679"/>
    </source>
</evidence>
<comment type="catalytic activity">
    <reaction evidence="1">
        <text>ATP + protein L-histidine = ADP + protein N-phospho-L-histidine.</text>
        <dbReference type="EC" id="2.7.13.3"/>
    </reaction>
</comment>
<dbReference type="InterPro" id="IPR003661">
    <property type="entry name" value="HisK_dim/P_dom"/>
</dbReference>
<dbReference type="PROSITE" id="PS50109">
    <property type="entry name" value="HIS_KIN"/>
    <property type="match status" value="1"/>
</dbReference>
<dbReference type="InterPro" id="IPR035965">
    <property type="entry name" value="PAS-like_dom_sf"/>
</dbReference>
<keyword evidence="6" id="KW-0808">Transferase</keyword>
<feature type="domain" description="Response regulatory" evidence="14">
    <location>
        <begin position="944"/>
        <end position="1061"/>
    </location>
</feature>
<feature type="transmembrane region" description="Helical" evidence="12">
    <location>
        <begin position="51"/>
        <end position="77"/>
    </location>
</feature>
<protein>
    <recommendedName>
        <fullName evidence="3">histidine kinase</fullName>
        <ecNumber evidence="3">2.7.13.3</ecNumber>
    </recommendedName>
</protein>
<dbReference type="Pfam" id="PF00989">
    <property type="entry name" value="PAS"/>
    <property type="match status" value="1"/>
</dbReference>
<dbReference type="PROSITE" id="PS50112">
    <property type="entry name" value="PAS"/>
    <property type="match status" value="1"/>
</dbReference>
<keyword evidence="19" id="KW-1185">Reference proteome</keyword>
<feature type="modified residue" description="4-aspartylphosphate" evidence="11">
    <location>
        <position position="994"/>
    </location>
</feature>
<feature type="domain" description="PAS" evidence="15">
    <location>
        <begin position="558"/>
        <end position="598"/>
    </location>
</feature>
<dbReference type="SMART" id="SM00091">
    <property type="entry name" value="PAS"/>
    <property type="match status" value="1"/>
</dbReference>
<dbReference type="GO" id="GO:0006355">
    <property type="term" value="P:regulation of DNA-templated transcription"/>
    <property type="evidence" value="ECO:0007669"/>
    <property type="project" value="InterPro"/>
</dbReference>
<dbReference type="Proteomes" id="UP000676246">
    <property type="component" value="Unassembled WGS sequence"/>
</dbReference>
<feature type="domain" description="CHASE" evidence="17">
    <location>
        <begin position="343"/>
        <end position="431"/>
    </location>
</feature>
<evidence type="ECO:0000256" key="11">
    <source>
        <dbReference type="PROSITE-ProRule" id="PRU00169"/>
    </source>
</evidence>
<dbReference type="CDD" id="cd00082">
    <property type="entry name" value="HisKA"/>
    <property type="match status" value="1"/>
</dbReference>
<feature type="transmembrane region" description="Helical" evidence="12">
    <location>
        <begin position="201"/>
        <end position="221"/>
    </location>
</feature>
<evidence type="ECO:0000256" key="1">
    <source>
        <dbReference type="ARBA" id="ARBA00000085"/>
    </source>
</evidence>
<dbReference type="InterPro" id="IPR000700">
    <property type="entry name" value="PAS-assoc_C"/>
</dbReference>
<dbReference type="GO" id="GO:0005886">
    <property type="term" value="C:plasma membrane"/>
    <property type="evidence" value="ECO:0007669"/>
    <property type="project" value="UniProtKB-SubCell"/>
</dbReference>
<dbReference type="PROSITE" id="PS50110">
    <property type="entry name" value="RESPONSE_REGULATORY"/>
    <property type="match status" value="1"/>
</dbReference>
<evidence type="ECO:0000256" key="2">
    <source>
        <dbReference type="ARBA" id="ARBA00004651"/>
    </source>
</evidence>
<dbReference type="SUPFAM" id="SSF55874">
    <property type="entry name" value="ATPase domain of HSP90 chaperone/DNA topoisomerase II/histidine kinase"/>
    <property type="match status" value="1"/>
</dbReference>
<keyword evidence="8" id="KW-0418">Kinase</keyword>
<gene>
    <name evidence="18" type="ORF">KAK03_08020</name>
</gene>
<sequence>MSSGHAENAPSALARQAGVALLTALAYAATAALALWLAAPPSFAAPLYPSTGIALVATLTWGRAGWVGSLLGAFAVNTLLGSARGQTDWISLLSGGLIALGAAAQAELGARLVRRRLRPPRDLSEPRDVLQLFLLAGVLACTVSASVAVSVLGGTGALGRDALVSTWLSWWTGDALGVLLGAPIALTLVGQPAHLWRSRRLTVALPMLALVAAVATTTLLVGRGDAQRLRSAFERDATRTADVFDWGLRTPLHALEAIHGLYLASDDVTVDEFDRAAQAWLKESPHLVALGFGQRLMRADLAAAQARIAARDGRAWRVFNRADAPPSLTADDEDVVAMRRITPLGPNQVALGVNQLSIPAVRQAIGRALADEQARASEGFRLTQALGDETGVVVYRAVMRPDGQVLGQGPRARLEGVAFVTLRTGETLSRIMATAPPYLTACLVDRDGQGPRALLAGPPACAAALPAGHLSYRRLTSFGGRSWELRLSAAPSQVPDDAPWLTGLFGVGGLLFAGLLGMLLLSITGRQRRVEDAVAERTSDLRHEVQERRRAEERLRDSEARWRAIVDNIPTGVVYADLEGQLREANPRLRTMLGLPPDGAAEALARLSLARLLPGPEGHDRALVAQLADTRGLWQARRQLQREGAEPLEVQVTLGLLRDAEGRPHHVVGVIEDVTEHLRLAQAERARESAEAASRAKSEFLSRISHELRTPLNAILGFGQLLGLERSPALTPRQREWNDQVQQAGWHLLGLINEMMDLARIESGELRLSPQSVDPAVLLQECITMLAPTAAPRRLVFEPVRSQSTRRVWADPLRLRQILTNLLSNAAKYNREGGAVRCSVVDHGDGVCIEVADEGEGLTPEQLAHLFEPFNRLGREHSGVEGTGLGLVISLRLAEAMGGQLQARSAPGQGSVFRLCLPAAGADPASEAAPATAGAPVPVRAPAHVLYIEDNETNAEVMRGVLAQRPWLSLTVAATGAEGLAAARAQLPDLLLLDMHLPDMDGLEVLARWRADPHLAEVPVLAVSADATQERLASAQAAGVRGYVTKPVDIARLLALVDELV</sequence>
<dbReference type="Pfam" id="PF03924">
    <property type="entry name" value="CHASE"/>
    <property type="match status" value="1"/>
</dbReference>
<keyword evidence="10 12" id="KW-0472">Membrane</keyword>
<feature type="transmembrane region" description="Helical" evidence="12">
    <location>
        <begin position="20"/>
        <end position="39"/>
    </location>
</feature>
<dbReference type="SUPFAM" id="SSF47384">
    <property type="entry name" value="Homodimeric domain of signal transducing histidine kinase"/>
    <property type="match status" value="1"/>
</dbReference>
<dbReference type="PROSITE" id="PS50839">
    <property type="entry name" value="CHASE"/>
    <property type="match status" value="1"/>
</dbReference>
<feature type="domain" description="Histidine kinase" evidence="13">
    <location>
        <begin position="703"/>
        <end position="921"/>
    </location>
</feature>
<feature type="domain" description="PAC" evidence="16">
    <location>
        <begin position="634"/>
        <end position="686"/>
    </location>
</feature>
<reference evidence="18 19" key="1">
    <citation type="submission" date="2021-04" db="EMBL/GenBank/DDBJ databases">
        <title>The genome sequence of Ideonella sp. 3Y2.</title>
        <authorList>
            <person name="Liu Y."/>
        </authorList>
    </citation>
    <scope>NUCLEOTIDE SEQUENCE [LARGE SCALE GENOMIC DNA]</scope>
    <source>
        <strain evidence="18 19">3Y2</strain>
    </source>
</reference>
<evidence type="ECO:0000259" key="13">
    <source>
        <dbReference type="PROSITE" id="PS50109"/>
    </source>
</evidence>
<evidence type="ECO:0000256" key="3">
    <source>
        <dbReference type="ARBA" id="ARBA00012438"/>
    </source>
</evidence>
<dbReference type="InterPro" id="IPR013767">
    <property type="entry name" value="PAS_fold"/>
</dbReference>
<evidence type="ECO:0000256" key="9">
    <source>
        <dbReference type="ARBA" id="ARBA00022989"/>
    </source>
</evidence>
<comment type="caution">
    <text evidence="18">The sequence shown here is derived from an EMBL/GenBank/DDBJ whole genome shotgun (WGS) entry which is preliminary data.</text>
</comment>
<name>A0A940Y7V4_9BURK</name>
<dbReference type="Pfam" id="PF05231">
    <property type="entry name" value="MASE1"/>
    <property type="match status" value="1"/>
</dbReference>
<dbReference type="PANTHER" id="PTHR43047">
    <property type="entry name" value="TWO-COMPONENT HISTIDINE PROTEIN KINASE"/>
    <property type="match status" value="1"/>
</dbReference>
<evidence type="ECO:0000256" key="5">
    <source>
        <dbReference type="ARBA" id="ARBA00022553"/>
    </source>
</evidence>
<keyword evidence="9 12" id="KW-1133">Transmembrane helix</keyword>
<dbReference type="Gene3D" id="3.40.50.2300">
    <property type="match status" value="1"/>
</dbReference>
<dbReference type="EMBL" id="JAGQDD010000004">
    <property type="protein sequence ID" value="MBQ0930433.1"/>
    <property type="molecule type" value="Genomic_DNA"/>
</dbReference>
<dbReference type="SMART" id="SM00448">
    <property type="entry name" value="REC"/>
    <property type="match status" value="1"/>
</dbReference>
<evidence type="ECO:0000256" key="8">
    <source>
        <dbReference type="ARBA" id="ARBA00022777"/>
    </source>
</evidence>
<dbReference type="Gene3D" id="3.30.450.350">
    <property type="entry name" value="CHASE domain"/>
    <property type="match status" value="1"/>
</dbReference>
<dbReference type="InterPro" id="IPR011006">
    <property type="entry name" value="CheY-like_superfamily"/>
</dbReference>
<keyword evidence="4" id="KW-1003">Cell membrane</keyword>
<dbReference type="InterPro" id="IPR007895">
    <property type="entry name" value="MASE1"/>
</dbReference>